<dbReference type="EMBL" id="SLXV01000002">
    <property type="protein sequence ID" value="TCP70464.1"/>
    <property type="molecule type" value="Genomic_DNA"/>
</dbReference>
<name>A0A4R2S3E7_9BACL</name>
<protein>
    <recommendedName>
        <fullName evidence="1">UPF0637 protein EDD57_102106</fullName>
    </recommendedName>
</protein>
<keyword evidence="3" id="KW-1185">Reference proteome</keyword>
<dbReference type="RefSeq" id="WP_243649394.1">
    <property type="nucleotide sequence ID" value="NZ_SLXV01000002.1"/>
</dbReference>
<dbReference type="PIRSF" id="PIRSF021332">
    <property type="entry name" value="DUF1054"/>
    <property type="match status" value="1"/>
</dbReference>
<accession>A0A4R2S3E7</accession>
<dbReference type="Proteomes" id="UP000294746">
    <property type="component" value="Unassembled WGS sequence"/>
</dbReference>
<dbReference type="InterPro" id="IPR009403">
    <property type="entry name" value="UPF0637"/>
</dbReference>
<dbReference type="AlphaFoldDB" id="A0A4R2S3E7"/>
<reference evidence="2 3" key="1">
    <citation type="submission" date="2019-03" db="EMBL/GenBank/DDBJ databases">
        <title>Genomic Encyclopedia of Type Strains, Phase IV (KMG-IV): sequencing the most valuable type-strain genomes for metagenomic binning, comparative biology and taxonomic classification.</title>
        <authorList>
            <person name="Goeker M."/>
        </authorList>
    </citation>
    <scope>NUCLEOTIDE SEQUENCE [LARGE SCALE GENOMIC DNA]</scope>
    <source>
        <strain evidence="2 3">DSM 46831</strain>
    </source>
</reference>
<evidence type="ECO:0000313" key="3">
    <source>
        <dbReference type="Proteomes" id="UP000294746"/>
    </source>
</evidence>
<comment type="similarity">
    <text evidence="1">Belongs to the UPF0637 family.</text>
</comment>
<organism evidence="2 3">
    <name type="scientific">Baia soyae</name>
    <dbReference type="NCBI Taxonomy" id="1544746"/>
    <lineage>
        <taxon>Bacteria</taxon>
        <taxon>Bacillati</taxon>
        <taxon>Bacillota</taxon>
        <taxon>Bacilli</taxon>
        <taxon>Bacillales</taxon>
        <taxon>Thermoactinomycetaceae</taxon>
        <taxon>Baia</taxon>
    </lineage>
</organism>
<dbReference type="Gene3D" id="3.30.930.20">
    <property type="entry name" value="Protein of unknown function DUF1054"/>
    <property type="match status" value="1"/>
</dbReference>
<gene>
    <name evidence="2" type="ORF">EDD57_102106</name>
</gene>
<proteinExistence type="inferred from homology"/>
<dbReference type="InterPro" id="IPR053707">
    <property type="entry name" value="UPF0637_domain_sf"/>
</dbReference>
<dbReference type="SUPFAM" id="SSF142913">
    <property type="entry name" value="YktB/PF0168-like"/>
    <property type="match status" value="1"/>
</dbReference>
<evidence type="ECO:0000313" key="2">
    <source>
        <dbReference type="EMBL" id="TCP70464.1"/>
    </source>
</evidence>
<sequence length="212" mass="24348">MTTKMQIPVFTESDFSVFQIPGLENRMEALQNTIRPKFEAFGQVIAQNLTAQLGDEVFVHIAKHARRTVNPPDETWVAWATNKRGYKAHPHFQLGLCGTHLFAWFALIYECDKKQPFARKLQEQLQLWNQIPKSFYVSEDHTKQDVIPVQEVTETRIVEVLDRLSKVKKAEFLCGLVIPAEEVAGLSGEELLKRLEGTYEKLVPLYRFACQA</sequence>
<comment type="caution">
    <text evidence="2">The sequence shown here is derived from an EMBL/GenBank/DDBJ whole genome shotgun (WGS) entry which is preliminary data.</text>
</comment>
<dbReference type="HAMAP" id="MF_01851">
    <property type="entry name" value="UPF0637"/>
    <property type="match status" value="1"/>
</dbReference>
<dbReference type="Pfam" id="PF06335">
    <property type="entry name" value="DUF1054"/>
    <property type="match status" value="1"/>
</dbReference>
<evidence type="ECO:0000256" key="1">
    <source>
        <dbReference type="HAMAP-Rule" id="MF_01851"/>
    </source>
</evidence>